<dbReference type="AlphaFoldDB" id="A0A9D3YT09"/>
<accession>A0A9D3YT09</accession>
<organism evidence="1 2">
    <name type="scientific">Dreissena polymorpha</name>
    <name type="common">Zebra mussel</name>
    <name type="synonym">Mytilus polymorpha</name>
    <dbReference type="NCBI Taxonomy" id="45954"/>
    <lineage>
        <taxon>Eukaryota</taxon>
        <taxon>Metazoa</taxon>
        <taxon>Spiralia</taxon>
        <taxon>Lophotrochozoa</taxon>
        <taxon>Mollusca</taxon>
        <taxon>Bivalvia</taxon>
        <taxon>Autobranchia</taxon>
        <taxon>Heteroconchia</taxon>
        <taxon>Euheterodonta</taxon>
        <taxon>Imparidentia</taxon>
        <taxon>Neoheterodontei</taxon>
        <taxon>Myida</taxon>
        <taxon>Dreissenoidea</taxon>
        <taxon>Dreissenidae</taxon>
        <taxon>Dreissena</taxon>
    </lineage>
</organism>
<gene>
    <name evidence="1" type="ORF">DPMN_079934</name>
</gene>
<protein>
    <submittedName>
        <fullName evidence="1">Uncharacterized protein</fullName>
    </submittedName>
</protein>
<comment type="caution">
    <text evidence="1">The sequence shown here is derived from an EMBL/GenBank/DDBJ whole genome shotgun (WGS) entry which is preliminary data.</text>
</comment>
<evidence type="ECO:0000313" key="1">
    <source>
        <dbReference type="EMBL" id="KAH3704873.1"/>
    </source>
</evidence>
<name>A0A9D3YT09_DREPO</name>
<evidence type="ECO:0000313" key="2">
    <source>
        <dbReference type="Proteomes" id="UP000828390"/>
    </source>
</evidence>
<dbReference type="EMBL" id="JAIWYP010000015">
    <property type="protein sequence ID" value="KAH3704873.1"/>
    <property type="molecule type" value="Genomic_DNA"/>
</dbReference>
<reference evidence="1" key="2">
    <citation type="submission" date="2020-11" db="EMBL/GenBank/DDBJ databases">
        <authorList>
            <person name="McCartney M.A."/>
            <person name="Auch B."/>
            <person name="Kono T."/>
            <person name="Mallez S."/>
            <person name="Becker A."/>
            <person name="Gohl D.M."/>
            <person name="Silverstein K.A.T."/>
            <person name="Koren S."/>
            <person name="Bechman K.B."/>
            <person name="Herman A."/>
            <person name="Abrahante J.E."/>
            <person name="Garbe J."/>
        </authorList>
    </citation>
    <scope>NUCLEOTIDE SEQUENCE</scope>
    <source>
        <strain evidence="1">Duluth1</strain>
        <tissue evidence="1">Whole animal</tissue>
    </source>
</reference>
<reference evidence="1" key="1">
    <citation type="journal article" date="2019" name="bioRxiv">
        <title>The Genome of the Zebra Mussel, Dreissena polymorpha: A Resource for Invasive Species Research.</title>
        <authorList>
            <person name="McCartney M.A."/>
            <person name="Auch B."/>
            <person name="Kono T."/>
            <person name="Mallez S."/>
            <person name="Zhang Y."/>
            <person name="Obille A."/>
            <person name="Becker A."/>
            <person name="Abrahante J.E."/>
            <person name="Garbe J."/>
            <person name="Badalamenti J.P."/>
            <person name="Herman A."/>
            <person name="Mangelson H."/>
            <person name="Liachko I."/>
            <person name="Sullivan S."/>
            <person name="Sone E.D."/>
            <person name="Koren S."/>
            <person name="Silverstein K.A.T."/>
            <person name="Beckman K.B."/>
            <person name="Gohl D.M."/>
        </authorList>
    </citation>
    <scope>NUCLEOTIDE SEQUENCE</scope>
    <source>
        <strain evidence="1">Duluth1</strain>
        <tissue evidence="1">Whole animal</tissue>
    </source>
</reference>
<proteinExistence type="predicted"/>
<keyword evidence="2" id="KW-1185">Reference proteome</keyword>
<dbReference type="Proteomes" id="UP000828390">
    <property type="component" value="Unassembled WGS sequence"/>
</dbReference>
<sequence length="93" mass="10428">MQEQTKIVAAISSALGLFIKRWTSKVFYSNESNGTHITAQYGALEDGEKLNLGSILDKNAGTEADFKTRISNTRGDWSEAYVQTGKDYIRYAW</sequence>